<reference evidence="1 2" key="1">
    <citation type="submission" date="2020-08" db="EMBL/GenBank/DDBJ databases">
        <title>Acidobacteriota in marine sediments use diverse sulfur dissimilation pathways.</title>
        <authorList>
            <person name="Wasmund K."/>
        </authorList>
    </citation>
    <scope>NUCLEOTIDE SEQUENCE [LARGE SCALE GENOMIC DNA]</scope>
    <source>
        <strain evidence="1">MAG AM3-A</strain>
    </source>
</reference>
<name>A0A8J6Y7F9_9BACT</name>
<dbReference type="Proteomes" id="UP000598633">
    <property type="component" value="Unassembled WGS sequence"/>
</dbReference>
<evidence type="ECO:0000313" key="1">
    <source>
        <dbReference type="EMBL" id="MBD3871029.1"/>
    </source>
</evidence>
<evidence type="ECO:0000313" key="2">
    <source>
        <dbReference type="Proteomes" id="UP000598633"/>
    </source>
</evidence>
<dbReference type="InterPro" id="IPR025500">
    <property type="entry name" value="DUF4390"/>
</dbReference>
<proteinExistence type="predicted"/>
<gene>
    <name evidence="1" type="ORF">IFJ97_06680</name>
</gene>
<dbReference type="Pfam" id="PF14334">
    <property type="entry name" value="DUF4390"/>
    <property type="match status" value="1"/>
</dbReference>
<dbReference type="AlphaFoldDB" id="A0A8J6Y7F9"/>
<dbReference type="EMBL" id="JACXWA010000109">
    <property type="protein sequence ID" value="MBD3871029.1"/>
    <property type="molecule type" value="Genomic_DNA"/>
</dbReference>
<organism evidence="1 2">
    <name type="scientific">Candidatus Sulfomarinibacter kjeldsenii</name>
    <dbReference type="NCBI Taxonomy" id="2885994"/>
    <lineage>
        <taxon>Bacteria</taxon>
        <taxon>Pseudomonadati</taxon>
        <taxon>Acidobacteriota</taxon>
        <taxon>Thermoanaerobaculia</taxon>
        <taxon>Thermoanaerobaculales</taxon>
        <taxon>Candidatus Sulfomarinibacteraceae</taxon>
        <taxon>Candidatus Sulfomarinibacter</taxon>
    </lineage>
</organism>
<accession>A0A8J6Y7F9</accession>
<sequence>MSSLVAALLLVVSLASDALLVGVDRSPEELAIRFELLVEMPEAVANTISSGARIEIDYPLRVYARRRMFPDRRIWKGVARSTVTFDAITGRYLCQLIVNGSTTVSREVDSVEFALQWLTAPPAVEVPLPKGRRAAFLRVRARAVFSSGTTWLVFPSTEGTDWVEVKLEAQRDEE</sequence>
<comment type="caution">
    <text evidence="1">The sequence shown here is derived from an EMBL/GenBank/DDBJ whole genome shotgun (WGS) entry which is preliminary data.</text>
</comment>
<protein>
    <submittedName>
        <fullName evidence="1">DUF4390 domain-containing protein</fullName>
    </submittedName>
</protein>